<dbReference type="InterPro" id="IPR040380">
    <property type="entry name" value="HAKAI-like_RING-HC"/>
</dbReference>
<feature type="region of interest" description="Disordered" evidence="11">
    <location>
        <begin position="1"/>
        <end position="20"/>
    </location>
</feature>
<evidence type="ECO:0000256" key="7">
    <source>
        <dbReference type="ARBA" id="ARBA00022786"/>
    </source>
</evidence>
<dbReference type="PROSITE" id="PS00518">
    <property type="entry name" value="ZF_RING_1"/>
    <property type="match status" value="1"/>
</dbReference>
<comment type="similarity">
    <text evidence="10">Belongs to the Hakai family.</text>
</comment>
<comment type="subcellular location">
    <subcellularLocation>
        <location evidence="2">Nucleus</location>
    </subcellularLocation>
</comment>
<keyword evidence="9" id="KW-0539">Nucleus</keyword>
<dbReference type="EMBL" id="JABWUV010000011">
    <property type="protein sequence ID" value="KAF6319244.1"/>
    <property type="molecule type" value="Genomic_DNA"/>
</dbReference>
<organism evidence="13 14">
    <name type="scientific">Myotis myotis</name>
    <name type="common">Greater mouse-eared bat</name>
    <name type="synonym">Vespertilio myotis</name>
    <dbReference type="NCBI Taxonomy" id="51298"/>
    <lineage>
        <taxon>Eukaryota</taxon>
        <taxon>Metazoa</taxon>
        <taxon>Chordata</taxon>
        <taxon>Craniata</taxon>
        <taxon>Vertebrata</taxon>
        <taxon>Euteleostomi</taxon>
        <taxon>Mammalia</taxon>
        <taxon>Eutheria</taxon>
        <taxon>Laurasiatheria</taxon>
        <taxon>Chiroptera</taxon>
        <taxon>Yangochiroptera</taxon>
        <taxon>Vespertilionidae</taxon>
        <taxon>Myotis</taxon>
    </lineage>
</organism>
<dbReference type="EC" id="2.3.2.27" evidence="3"/>
<evidence type="ECO:0000256" key="5">
    <source>
        <dbReference type="ARBA" id="ARBA00022723"/>
    </source>
</evidence>
<sequence length="314" mass="35251">MDHTDNELQGTNSSGSLGGLDVRRRIPIKLISKQGNKAKAAPRTPRTINRMPAKAPPGDEEGFDYNEKERYDCKGGDLFGNQRRFPGHLFWDFQINILGEKDDTPVHFCDKCGLPIKIYGRMIPCKHVFCYDCAILHEKKGDKMCPGNTAYHCKPVGRNCCYGQRAAKGKRAQIWIFLLNPINASRYIFKFLVRIGPPSFSSGKSCSGLVLNLITRKDRVCLTGLLMHCARYSFSVSFELSALGSSNTSKTLHIVCSNLWTRKSGFTWFSFFLSLFYEGKQVEVPIFLLLLLHFYLCLSPCLSGLGVLPQGDIS</sequence>
<keyword evidence="8" id="KW-0862">Zinc</keyword>
<evidence type="ECO:0000313" key="13">
    <source>
        <dbReference type="EMBL" id="KAF6319244.1"/>
    </source>
</evidence>
<keyword evidence="14" id="KW-1185">Reference proteome</keyword>
<dbReference type="CDD" id="cd16508">
    <property type="entry name" value="RING-HC_HAKAI-like"/>
    <property type="match status" value="1"/>
</dbReference>
<dbReference type="InterPro" id="IPR017907">
    <property type="entry name" value="Znf_RING_CS"/>
</dbReference>
<gene>
    <name evidence="13" type="ORF">mMyoMyo1_002139</name>
</gene>
<dbReference type="Gene3D" id="3.30.40.10">
    <property type="entry name" value="Zinc/RING finger domain, C3HC4 (zinc finger)"/>
    <property type="match status" value="1"/>
</dbReference>
<protein>
    <recommendedName>
        <fullName evidence="3">RING-type E3 ubiquitin transferase</fullName>
        <ecNumber evidence="3">2.3.2.27</ecNumber>
    </recommendedName>
</protein>
<name>A0A7J7V2D7_MYOMY</name>
<comment type="caution">
    <text evidence="13">The sequence shown here is derived from an EMBL/GenBank/DDBJ whole genome shotgun (WGS) entry which is preliminary data.</text>
</comment>
<dbReference type="Proteomes" id="UP000527355">
    <property type="component" value="Unassembled WGS sequence"/>
</dbReference>
<evidence type="ECO:0000256" key="1">
    <source>
        <dbReference type="ARBA" id="ARBA00000900"/>
    </source>
</evidence>
<feature type="transmembrane region" description="Helical" evidence="12">
    <location>
        <begin position="284"/>
        <end position="308"/>
    </location>
</feature>
<evidence type="ECO:0000256" key="8">
    <source>
        <dbReference type="ARBA" id="ARBA00022833"/>
    </source>
</evidence>
<accession>A0A7J7V2D7</accession>
<keyword evidence="7" id="KW-0833">Ubl conjugation pathway</keyword>
<dbReference type="AlphaFoldDB" id="A0A7J7V2D7"/>
<dbReference type="InterPro" id="IPR040383">
    <property type="entry name" value="HAKAI/CBLL2"/>
</dbReference>
<dbReference type="GO" id="GO:0061630">
    <property type="term" value="F:ubiquitin protein ligase activity"/>
    <property type="evidence" value="ECO:0007669"/>
    <property type="project" value="UniProtKB-EC"/>
</dbReference>
<evidence type="ECO:0000256" key="6">
    <source>
        <dbReference type="ARBA" id="ARBA00022771"/>
    </source>
</evidence>
<dbReference type="GO" id="GO:0016567">
    <property type="term" value="P:protein ubiquitination"/>
    <property type="evidence" value="ECO:0007669"/>
    <property type="project" value="InterPro"/>
</dbReference>
<keyword evidence="6" id="KW-0863">Zinc-finger</keyword>
<keyword evidence="4" id="KW-0808">Transferase</keyword>
<dbReference type="InterPro" id="IPR013083">
    <property type="entry name" value="Znf_RING/FYVE/PHD"/>
</dbReference>
<evidence type="ECO:0000256" key="3">
    <source>
        <dbReference type="ARBA" id="ARBA00012483"/>
    </source>
</evidence>
<keyword evidence="5" id="KW-0479">Metal-binding</keyword>
<proteinExistence type="inferred from homology"/>
<dbReference type="GO" id="GO:0030155">
    <property type="term" value="P:regulation of cell adhesion"/>
    <property type="evidence" value="ECO:0007669"/>
    <property type="project" value="TreeGrafter"/>
</dbReference>
<keyword evidence="12" id="KW-0472">Membrane</keyword>
<dbReference type="GO" id="GO:0008270">
    <property type="term" value="F:zinc ion binding"/>
    <property type="evidence" value="ECO:0007669"/>
    <property type="project" value="UniProtKB-KW"/>
</dbReference>
<evidence type="ECO:0000313" key="14">
    <source>
        <dbReference type="Proteomes" id="UP000527355"/>
    </source>
</evidence>
<evidence type="ECO:0000256" key="2">
    <source>
        <dbReference type="ARBA" id="ARBA00004123"/>
    </source>
</evidence>
<evidence type="ECO:0000256" key="10">
    <source>
        <dbReference type="ARBA" id="ARBA00038499"/>
    </source>
</evidence>
<evidence type="ECO:0000256" key="4">
    <source>
        <dbReference type="ARBA" id="ARBA00022679"/>
    </source>
</evidence>
<reference evidence="13 14" key="1">
    <citation type="journal article" date="2020" name="Nature">
        <title>Six reference-quality genomes reveal evolution of bat adaptations.</title>
        <authorList>
            <person name="Jebb D."/>
            <person name="Huang Z."/>
            <person name="Pippel M."/>
            <person name="Hughes G.M."/>
            <person name="Lavrichenko K."/>
            <person name="Devanna P."/>
            <person name="Winkler S."/>
            <person name="Jermiin L.S."/>
            <person name="Skirmuntt E.C."/>
            <person name="Katzourakis A."/>
            <person name="Burkitt-Gray L."/>
            <person name="Ray D.A."/>
            <person name="Sullivan K.A.M."/>
            <person name="Roscito J.G."/>
            <person name="Kirilenko B.M."/>
            <person name="Davalos L.M."/>
            <person name="Corthals A.P."/>
            <person name="Power M.L."/>
            <person name="Jones G."/>
            <person name="Ransome R.D."/>
            <person name="Dechmann D.K.N."/>
            <person name="Locatelli A.G."/>
            <person name="Puechmaille S.J."/>
            <person name="Fedrigo O."/>
            <person name="Jarvis E.D."/>
            <person name="Hiller M."/>
            <person name="Vernes S.C."/>
            <person name="Myers E.W."/>
            <person name="Teeling E.C."/>
        </authorList>
    </citation>
    <scope>NUCLEOTIDE SEQUENCE [LARGE SCALE GENOMIC DNA]</scope>
    <source>
        <strain evidence="13">MMyoMyo1</strain>
        <tissue evidence="13">Flight muscle</tissue>
    </source>
</reference>
<evidence type="ECO:0000256" key="12">
    <source>
        <dbReference type="SAM" id="Phobius"/>
    </source>
</evidence>
<keyword evidence="12" id="KW-0812">Transmembrane</keyword>
<comment type="catalytic activity">
    <reaction evidence="1">
        <text>S-ubiquitinyl-[E2 ubiquitin-conjugating enzyme]-L-cysteine + [acceptor protein]-L-lysine = [E2 ubiquitin-conjugating enzyme]-L-cysteine + N(6)-ubiquitinyl-[acceptor protein]-L-lysine.</text>
        <dbReference type="EC" id="2.3.2.27"/>
    </reaction>
</comment>
<dbReference type="PANTHER" id="PTHR13480">
    <property type="entry name" value="E3 UBIQUITIN-PROTEIN LIGASE HAKAI-RELATED"/>
    <property type="match status" value="1"/>
</dbReference>
<dbReference type="PANTHER" id="PTHR13480:SF0">
    <property type="entry name" value="E3 UBIQUITIN-PROTEIN LIGASE HAKAI"/>
    <property type="match status" value="1"/>
</dbReference>
<feature type="region of interest" description="Disordered" evidence="11">
    <location>
        <begin position="33"/>
        <end position="61"/>
    </location>
</feature>
<dbReference type="GO" id="GO:0005634">
    <property type="term" value="C:nucleus"/>
    <property type="evidence" value="ECO:0007669"/>
    <property type="project" value="UniProtKB-SubCell"/>
</dbReference>
<evidence type="ECO:0000256" key="9">
    <source>
        <dbReference type="ARBA" id="ARBA00023242"/>
    </source>
</evidence>
<keyword evidence="12" id="KW-1133">Transmembrane helix</keyword>
<evidence type="ECO:0000256" key="11">
    <source>
        <dbReference type="SAM" id="MobiDB-lite"/>
    </source>
</evidence>
<dbReference type="VEuPathDB" id="HostDB:GeneID_118665988"/>